<dbReference type="KEGG" id="peh:Spb1_11520"/>
<feature type="region of interest" description="Disordered" evidence="1">
    <location>
        <begin position="1"/>
        <end position="33"/>
    </location>
</feature>
<feature type="compositionally biased region" description="Polar residues" evidence="1">
    <location>
        <begin position="1"/>
        <end position="11"/>
    </location>
</feature>
<keyword evidence="3" id="KW-1185">Reference proteome</keyword>
<dbReference type="EMBL" id="CP036299">
    <property type="protein sequence ID" value="QDV29272.1"/>
    <property type="molecule type" value="Genomic_DNA"/>
</dbReference>
<sequence>MRSSITRSMCSENPEPGDVPPPNSLRALQSHGDDADRHPFRNSRLAGLLSASVCHGLVERIGIVNRINTWSNAQGVRFTDSATSIQAIQIHIKVVRFVPLLWLVSTLVPFHQDERPFKPREWQLLPKQVNDQGVGLLLEDGSSAAQPPVEGRDS</sequence>
<evidence type="ECO:0000313" key="3">
    <source>
        <dbReference type="Proteomes" id="UP000315349"/>
    </source>
</evidence>
<dbReference type="AlphaFoldDB" id="A0A518GKT9"/>
<gene>
    <name evidence="2" type="ORF">Spb1_11520</name>
</gene>
<dbReference type="Proteomes" id="UP000315349">
    <property type="component" value="Chromosome"/>
</dbReference>
<evidence type="ECO:0000256" key="1">
    <source>
        <dbReference type="SAM" id="MobiDB-lite"/>
    </source>
</evidence>
<accession>A0A518GKT9</accession>
<organism evidence="2 3">
    <name type="scientific">Planctopirus ephydatiae</name>
    <dbReference type="NCBI Taxonomy" id="2528019"/>
    <lineage>
        <taxon>Bacteria</taxon>
        <taxon>Pseudomonadati</taxon>
        <taxon>Planctomycetota</taxon>
        <taxon>Planctomycetia</taxon>
        <taxon>Planctomycetales</taxon>
        <taxon>Planctomycetaceae</taxon>
        <taxon>Planctopirus</taxon>
    </lineage>
</organism>
<protein>
    <submittedName>
        <fullName evidence="2">Uncharacterized protein</fullName>
    </submittedName>
</protein>
<evidence type="ECO:0000313" key="2">
    <source>
        <dbReference type="EMBL" id="QDV29272.1"/>
    </source>
</evidence>
<proteinExistence type="predicted"/>
<reference evidence="2 3" key="1">
    <citation type="submission" date="2019-02" db="EMBL/GenBank/DDBJ databases">
        <title>Deep-cultivation of Planctomycetes and their phenomic and genomic characterization uncovers novel biology.</title>
        <authorList>
            <person name="Wiegand S."/>
            <person name="Jogler M."/>
            <person name="Boedeker C."/>
            <person name="Pinto D."/>
            <person name="Vollmers J."/>
            <person name="Rivas-Marin E."/>
            <person name="Kohn T."/>
            <person name="Peeters S.H."/>
            <person name="Heuer A."/>
            <person name="Rast P."/>
            <person name="Oberbeckmann S."/>
            <person name="Bunk B."/>
            <person name="Jeske O."/>
            <person name="Meyerdierks A."/>
            <person name="Storesund J.E."/>
            <person name="Kallscheuer N."/>
            <person name="Luecker S."/>
            <person name="Lage O.M."/>
            <person name="Pohl T."/>
            <person name="Merkel B.J."/>
            <person name="Hornburger P."/>
            <person name="Mueller R.-W."/>
            <person name="Bruemmer F."/>
            <person name="Labrenz M."/>
            <person name="Spormann A.M."/>
            <person name="Op den Camp H."/>
            <person name="Overmann J."/>
            <person name="Amann R."/>
            <person name="Jetten M.S.M."/>
            <person name="Mascher T."/>
            <person name="Medema M.H."/>
            <person name="Devos D.P."/>
            <person name="Kaster A.-K."/>
            <person name="Ovreas L."/>
            <person name="Rohde M."/>
            <person name="Galperin M.Y."/>
            <person name="Jogler C."/>
        </authorList>
    </citation>
    <scope>NUCLEOTIDE SEQUENCE [LARGE SCALE GENOMIC DNA]</scope>
    <source>
        <strain evidence="2 3">Spb1</strain>
    </source>
</reference>
<name>A0A518GKT9_9PLAN</name>